<dbReference type="GO" id="GO:0005886">
    <property type="term" value="C:plasma membrane"/>
    <property type="evidence" value="ECO:0007669"/>
    <property type="project" value="UniProtKB-SubCell"/>
</dbReference>
<evidence type="ECO:0000256" key="6">
    <source>
        <dbReference type="ARBA" id="ARBA00023136"/>
    </source>
</evidence>
<feature type="transmembrane region" description="Helical" evidence="7">
    <location>
        <begin position="319"/>
        <end position="339"/>
    </location>
</feature>
<dbReference type="AlphaFoldDB" id="A0A0Q9YKS2"/>
<dbReference type="STRING" id="437022.CC99x_01902"/>
<keyword evidence="10" id="KW-1185">Reference proteome</keyword>
<name>A0A0Q9YKS2_9GAMM</name>
<keyword evidence="3" id="KW-1003">Cell membrane</keyword>
<keyword evidence="6 7" id="KW-0472">Membrane</keyword>
<feature type="transmembrane region" description="Helical" evidence="7">
    <location>
        <begin position="285"/>
        <end position="307"/>
    </location>
</feature>
<dbReference type="Proteomes" id="UP000051494">
    <property type="component" value="Unassembled WGS sequence"/>
</dbReference>
<feature type="transmembrane region" description="Helical" evidence="7">
    <location>
        <begin position="367"/>
        <end position="396"/>
    </location>
</feature>
<evidence type="ECO:0000256" key="7">
    <source>
        <dbReference type="SAM" id="Phobius"/>
    </source>
</evidence>
<organism evidence="8">
    <name type="scientific">Candidatus Berkiella cookevillensis</name>
    <dbReference type="NCBI Taxonomy" id="437022"/>
    <lineage>
        <taxon>Bacteria</taxon>
        <taxon>Pseudomonadati</taxon>
        <taxon>Pseudomonadota</taxon>
        <taxon>Gammaproteobacteria</taxon>
        <taxon>Candidatus Berkiellales</taxon>
        <taxon>Candidatus Berkiellaceae</taxon>
        <taxon>Candidatus Berkiella</taxon>
    </lineage>
</organism>
<feature type="transmembrane region" description="Helical" evidence="7">
    <location>
        <begin position="174"/>
        <end position="192"/>
    </location>
</feature>
<evidence type="ECO:0000313" key="8">
    <source>
        <dbReference type="EMBL" id="KRG17946.1"/>
    </source>
</evidence>
<evidence type="ECO:0000256" key="5">
    <source>
        <dbReference type="ARBA" id="ARBA00022989"/>
    </source>
</evidence>
<dbReference type="RefSeq" id="WP_057625008.1">
    <property type="nucleotide sequence ID" value="NZ_LKHV02000001.1"/>
</dbReference>
<dbReference type="PATRIC" id="fig|1590042.3.peg.1935"/>
<comment type="subcellular location">
    <subcellularLocation>
        <location evidence="1">Cell membrane</location>
        <topology evidence="1">Multi-pass membrane protein</topology>
    </subcellularLocation>
</comment>
<keyword evidence="4 7" id="KW-0812">Transmembrane</keyword>
<keyword evidence="5 7" id="KW-1133">Transmembrane helix</keyword>
<feature type="transmembrane region" description="Helical" evidence="7">
    <location>
        <begin position="20"/>
        <end position="38"/>
    </location>
</feature>
<evidence type="ECO:0000256" key="2">
    <source>
        <dbReference type="ARBA" id="ARBA00007430"/>
    </source>
</evidence>
<protein>
    <submittedName>
        <fullName evidence="9">Lipopolysaccharide biosynthesis protein</fullName>
    </submittedName>
    <submittedName>
        <fullName evidence="8">Teichuronic acid biosynthesis protein TuaB</fullName>
    </submittedName>
</protein>
<sequence length="490" mass="55663">MSQLAQQFQSSLLFSFMDKYLGYILRFISTIIIARLLSPEEIGIFSVAFVIIGLGHVLRDFGVAQYLIQEKDLRDHKIKAAFATMFMIAWSMWFILYLGKDLLAAFYDEPRLTSALNILIIIFLLAPFGSIRIALMRRQMMFKTLAKINIFSYITLFIVTLVLCYFKFSFMALVWGQLAGVLATNLGCVLVCRKNYWYFPSLQGARAVIKFGFNITLANIIENLAEGAPDLFIGKFMNMQAVGIYSRAQGCVGLFKIFVTASVWPVILPYFSIKNRAGIQLLPDYLTAISIYTIFAWPFFIALMVLAEPIVLLLYGQQWHASILLVQILCLSAIFEASFPFRAPLLVALGNTQLNLKLQFMTSGMKIMAILIGSCYGLIYAALSLVLSEFIAQLYIFHGLKSVVKLNFMNWFEQVRLSLLVSILLGVVCFSLKLLSANYAISHWQLIMSAIALCALLWLAVVLYFKHPLSQHLVQFYSRFKRRSLREETL</sequence>
<accession>A0A0Q9YKS2</accession>
<feature type="transmembrane region" description="Helical" evidence="7">
    <location>
        <begin position="80"/>
        <end position="98"/>
    </location>
</feature>
<evidence type="ECO:0000256" key="3">
    <source>
        <dbReference type="ARBA" id="ARBA00022475"/>
    </source>
</evidence>
<evidence type="ECO:0000256" key="4">
    <source>
        <dbReference type="ARBA" id="ARBA00022692"/>
    </source>
</evidence>
<evidence type="ECO:0000313" key="10">
    <source>
        <dbReference type="Proteomes" id="UP000051494"/>
    </source>
</evidence>
<dbReference type="InterPro" id="IPR050833">
    <property type="entry name" value="Poly_Biosynth_Transport"/>
</dbReference>
<reference evidence="9" key="3">
    <citation type="submission" date="2021-06" db="EMBL/GenBank/DDBJ databases">
        <title>Genomic Description and Analysis of Intracellular Bacteria, Candidatus Berkiella cookevillensis and Candidatus Berkiella aquae.</title>
        <authorList>
            <person name="Kidane D.T."/>
            <person name="Mehari Y.T."/>
            <person name="Rice F.C."/>
            <person name="Arivett B.A."/>
            <person name="Farone A.L."/>
            <person name="Berk S.G."/>
            <person name="Farone M.B."/>
        </authorList>
    </citation>
    <scope>NUCLEOTIDE SEQUENCE</scope>
    <source>
        <strain evidence="9">CC99</strain>
    </source>
</reference>
<gene>
    <name evidence="8" type="primary">tuaB</name>
    <name evidence="9" type="ORF">CC99x_009435</name>
    <name evidence="8" type="ORF">CC99x_01902</name>
</gene>
<dbReference type="Pfam" id="PF13440">
    <property type="entry name" value="Polysacc_synt_3"/>
    <property type="match status" value="1"/>
</dbReference>
<comment type="caution">
    <text evidence="8">The sequence shown here is derived from an EMBL/GenBank/DDBJ whole genome shotgun (WGS) entry which is preliminary data.</text>
</comment>
<feature type="transmembrane region" description="Helical" evidence="7">
    <location>
        <begin position="446"/>
        <end position="465"/>
    </location>
</feature>
<feature type="transmembrane region" description="Helical" evidence="7">
    <location>
        <begin position="254"/>
        <end position="273"/>
    </location>
</feature>
<feature type="transmembrane region" description="Helical" evidence="7">
    <location>
        <begin position="44"/>
        <end position="68"/>
    </location>
</feature>
<dbReference type="EMBL" id="LKHV01000010">
    <property type="protein sequence ID" value="KRG17946.1"/>
    <property type="molecule type" value="Genomic_DNA"/>
</dbReference>
<dbReference type="PANTHER" id="PTHR30250:SF10">
    <property type="entry name" value="LIPOPOLYSACCHARIDE BIOSYNTHESIS PROTEIN WZXC"/>
    <property type="match status" value="1"/>
</dbReference>
<feature type="transmembrane region" description="Helical" evidence="7">
    <location>
        <begin position="417"/>
        <end position="440"/>
    </location>
</feature>
<reference evidence="9" key="2">
    <citation type="journal article" date="2016" name="Genome Announc.">
        <title>Draft Genome Sequences of Two Novel Amoeba-Resistant Intranuclear Bacteria, 'Candidatus Berkiella cookevillensis' and 'Candidatus Berkiella aquae'.</title>
        <authorList>
            <person name="Mehari Y.T."/>
            <person name="Arivett B.A."/>
            <person name="Farone A.L."/>
            <person name="Gunderson J.H."/>
            <person name="Farone M.B."/>
        </authorList>
    </citation>
    <scope>NUCLEOTIDE SEQUENCE</scope>
    <source>
        <strain evidence="9">CC99</strain>
    </source>
</reference>
<reference evidence="8" key="1">
    <citation type="submission" date="2015-09" db="EMBL/GenBank/DDBJ databases">
        <title>Draft Genome Sequences of Two Novel Amoeba-resistant Intranuclear Bacteria, Candidatus Berkiella cookevillensis and Candidatus Berkiella aquae.</title>
        <authorList>
            <person name="Mehari Y.T."/>
            <person name="Arivett B.A."/>
            <person name="Farone A.L."/>
            <person name="Gunderson J.H."/>
            <person name="Farone M.B."/>
        </authorList>
    </citation>
    <scope>NUCLEOTIDE SEQUENCE [LARGE SCALE GENOMIC DNA]</scope>
    <source>
        <strain evidence="8">CC99</strain>
    </source>
</reference>
<feature type="transmembrane region" description="Helical" evidence="7">
    <location>
        <begin position="118"/>
        <end position="136"/>
    </location>
</feature>
<dbReference type="CDD" id="cd13127">
    <property type="entry name" value="MATE_tuaB_like"/>
    <property type="match status" value="1"/>
</dbReference>
<comment type="similarity">
    <text evidence="2">Belongs to the polysaccharide synthase family.</text>
</comment>
<dbReference type="PANTHER" id="PTHR30250">
    <property type="entry name" value="PST FAMILY PREDICTED COLANIC ACID TRANSPORTER"/>
    <property type="match status" value="1"/>
</dbReference>
<feature type="transmembrane region" description="Helical" evidence="7">
    <location>
        <begin position="148"/>
        <end position="168"/>
    </location>
</feature>
<dbReference type="OrthoDB" id="5486360at2"/>
<dbReference type="EMBL" id="LKHV02000001">
    <property type="protein sequence ID" value="MCS5709126.1"/>
    <property type="molecule type" value="Genomic_DNA"/>
</dbReference>
<proteinExistence type="inferred from homology"/>
<evidence type="ECO:0000313" key="9">
    <source>
        <dbReference type="EMBL" id="MCS5709126.1"/>
    </source>
</evidence>
<evidence type="ECO:0000256" key="1">
    <source>
        <dbReference type="ARBA" id="ARBA00004651"/>
    </source>
</evidence>